<gene>
    <name evidence="2" type="ORF">IQ260_09115</name>
</gene>
<keyword evidence="3" id="KW-1185">Reference proteome</keyword>
<name>A0A928X3S6_LEPEC</name>
<feature type="region of interest" description="Disordered" evidence="1">
    <location>
        <begin position="47"/>
        <end position="80"/>
    </location>
</feature>
<evidence type="ECO:0000313" key="2">
    <source>
        <dbReference type="EMBL" id="MBE9066811.1"/>
    </source>
</evidence>
<sequence>MPQSNKGSRRRLLFLVATATIAGSTGIALGSALRFQVVPVGQAPLFKPQQDFPPSAKWPPPLPTTAEPERFDTNWGDQTSPSQLVYNDHLDGDAETYGLSAGDAFEGVSTPDSSAASLTTLDGEEQVQDSTRQTFENDILPDPTQSEELEHSAEAVDEVSLEEGPSSAADNTTPWANKQSVSEFQFSDGPIIITPEPSIPTSEEPLDSHH</sequence>
<feature type="region of interest" description="Disordered" evidence="1">
    <location>
        <begin position="141"/>
        <end position="210"/>
    </location>
</feature>
<comment type="caution">
    <text evidence="2">The sequence shown here is derived from an EMBL/GenBank/DDBJ whole genome shotgun (WGS) entry which is preliminary data.</text>
</comment>
<feature type="compositionally biased region" description="Polar residues" evidence="1">
    <location>
        <begin position="168"/>
        <end position="185"/>
    </location>
</feature>
<evidence type="ECO:0000313" key="3">
    <source>
        <dbReference type="Proteomes" id="UP000615026"/>
    </source>
</evidence>
<organism evidence="2 3">
    <name type="scientific">Leptolyngbya cf. ectocarpi LEGE 11479</name>
    <dbReference type="NCBI Taxonomy" id="1828722"/>
    <lineage>
        <taxon>Bacteria</taxon>
        <taxon>Bacillati</taxon>
        <taxon>Cyanobacteriota</taxon>
        <taxon>Cyanophyceae</taxon>
        <taxon>Leptolyngbyales</taxon>
        <taxon>Leptolyngbyaceae</taxon>
        <taxon>Leptolyngbya group</taxon>
        <taxon>Leptolyngbya</taxon>
    </lineage>
</organism>
<dbReference type="EMBL" id="JADEXP010000060">
    <property type="protein sequence ID" value="MBE9066811.1"/>
    <property type="molecule type" value="Genomic_DNA"/>
</dbReference>
<dbReference type="RefSeq" id="WP_228015757.1">
    <property type="nucleotide sequence ID" value="NZ_JADEXP010000060.1"/>
</dbReference>
<accession>A0A928X3S6</accession>
<proteinExistence type="predicted"/>
<dbReference type="AlphaFoldDB" id="A0A928X3S6"/>
<dbReference type="Proteomes" id="UP000615026">
    <property type="component" value="Unassembled WGS sequence"/>
</dbReference>
<feature type="compositionally biased region" description="Low complexity" evidence="1">
    <location>
        <begin position="190"/>
        <end position="203"/>
    </location>
</feature>
<evidence type="ECO:0000256" key="1">
    <source>
        <dbReference type="SAM" id="MobiDB-lite"/>
    </source>
</evidence>
<protein>
    <submittedName>
        <fullName evidence="2">Uncharacterized protein</fullName>
    </submittedName>
</protein>
<reference evidence="2" key="1">
    <citation type="submission" date="2020-10" db="EMBL/GenBank/DDBJ databases">
        <authorList>
            <person name="Castelo-Branco R."/>
            <person name="Eusebio N."/>
            <person name="Adriana R."/>
            <person name="Vieira A."/>
            <person name="Brugerolle De Fraissinette N."/>
            <person name="Rezende De Castro R."/>
            <person name="Schneider M.P."/>
            <person name="Vasconcelos V."/>
            <person name="Leao P.N."/>
        </authorList>
    </citation>
    <scope>NUCLEOTIDE SEQUENCE</scope>
    <source>
        <strain evidence="2">LEGE 11479</strain>
    </source>
</reference>